<dbReference type="Gene3D" id="3.40.1380.10">
    <property type="match status" value="1"/>
</dbReference>
<feature type="coiled-coil region" evidence="11">
    <location>
        <begin position="236"/>
        <end position="263"/>
    </location>
</feature>
<dbReference type="PANTHER" id="PTHR11693">
    <property type="entry name" value="ATP SYNTHASE GAMMA CHAIN"/>
    <property type="match status" value="1"/>
</dbReference>
<comment type="subcellular location">
    <subcellularLocation>
        <location evidence="10">Cell membrane</location>
        <topology evidence="10">Peripheral membrane protein</topology>
    </subcellularLocation>
    <subcellularLocation>
        <location evidence="2">Membrane</location>
        <topology evidence="2">Peripheral membrane protein</topology>
    </subcellularLocation>
</comment>
<dbReference type="PANTHER" id="PTHR11693:SF22">
    <property type="entry name" value="ATP SYNTHASE SUBUNIT GAMMA, MITOCHONDRIAL"/>
    <property type="match status" value="1"/>
</dbReference>
<dbReference type="SUPFAM" id="SSF52943">
    <property type="entry name" value="ATP synthase (F1-ATPase), gamma subunit"/>
    <property type="match status" value="1"/>
</dbReference>
<reference evidence="12 13" key="1">
    <citation type="submission" date="2022-06" db="EMBL/GenBank/DDBJ databases">
        <title>Isolation of gut microbiota from human fecal samples.</title>
        <authorList>
            <person name="Pamer E.G."/>
            <person name="Barat B."/>
            <person name="Waligurski E."/>
            <person name="Medina S."/>
            <person name="Paddock L."/>
            <person name="Mostad J."/>
        </authorList>
    </citation>
    <scope>NUCLEOTIDE SEQUENCE [LARGE SCALE GENOMIC DNA]</scope>
    <source>
        <strain evidence="12 13">DFI.6.1</strain>
    </source>
</reference>
<dbReference type="Pfam" id="PF00231">
    <property type="entry name" value="ATP-synt"/>
    <property type="match status" value="1"/>
</dbReference>
<comment type="subunit">
    <text evidence="10">F-type ATPases have 2 components, CF(1) - the catalytic core - and CF(0) - the membrane proton channel. CF(1) has five subunits: alpha(3), beta(3), gamma(1), delta(1), epsilon(1). CF(0) has three main subunits: a, b and c.</text>
</comment>
<evidence type="ECO:0000256" key="6">
    <source>
        <dbReference type="ARBA" id="ARBA00023065"/>
    </source>
</evidence>
<dbReference type="RefSeq" id="WP_102268211.1">
    <property type="nucleotide sequence ID" value="NZ_CALVCM010000002.1"/>
</dbReference>
<sequence>MAAGKLAIKARIRSVDSTKKITKAMQLVATSKLKKQKAYMEENREYAKYLRESIQDILRSLDTSDHPYLRKHENGKKLLIVFTSDMGLCGGYNANIYRLLEQEKDSEIFMIGSRGSSWIANKDYDLAGNMTNLEDECYSELCTIADEALERYENGELSEIRILFTSFVNSVTFTPEFVTLLPVEKEAGEQEKKDTQDTIFEPAGDQILNTLVPMYVRSLLYSYYLQTKTSEQASRRMAMENATDNAEELKETLELQFNQARQAAITQEITEIIGGANAIE</sequence>
<evidence type="ECO:0000256" key="5">
    <source>
        <dbReference type="ARBA" id="ARBA00022781"/>
    </source>
</evidence>
<protein>
    <recommendedName>
        <fullName evidence="10">ATP synthase gamma chain</fullName>
    </recommendedName>
    <alternativeName>
        <fullName evidence="10">ATP synthase F1 sector gamma subunit</fullName>
    </alternativeName>
    <alternativeName>
        <fullName evidence="10">F-ATPase gamma subunit</fullName>
    </alternativeName>
</protein>
<evidence type="ECO:0000256" key="8">
    <source>
        <dbReference type="ARBA" id="ARBA00023196"/>
    </source>
</evidence>
<keyword evidence="4 10" id="KW-0813">Transport</keyword>
<evidence type="ECO:0000256" key="1">
    <source>
        <dbReference type="ARBA" id="ARBA00003456"/>
    </source>
</evidence>
<keyword evidence="10" id="KW-1003">Cell membrane</keyword>
<proteinExistence type="inferred from homology"/>
<evidence type="ECO:0000256" key="9">
    <source>
        <dbReference type="ARBA" id="ARBA00023310"/>
    </source>
</evidence>
<keyword evidence="7 10" id="KW-0472">Membrane</keyword>
<dbReference type="NCBIfam" id="TIGR01146">
    <property type="entry name" value="ATPsyn_F1gamma"/>
    <property type="match status" value="1"/>
</dbReference>
<evidence type="ECO:0000256" key="2">
    <source>
        <dbReference type="ARBA" id="ARBA00004170"/>
    </source>
</evidence>
<evidence type="ECO:0000256" key="4">
    <source>
        <dbReference type="ARBA" id="ARBA00022448"/>
    </source>
</evidence>
<dbReference type="PRINTS" id="PR00126">
    <property type="entry name" value="ATPASEGAMMA"/>
</dbReference>
<keyword evidence="9 10" id="KW-0066">ATP synthesis</keyword>
<accession>A0ABT1SK62</accession>
<keyword evidence="5 10" id="KW-0375">Hydrogen ion transport</keyword>
<dbReference type="HAMAP" id="MF_00815">
    <property type="entry name" value="ATP_synth_gamma_bact"/>
    <property type="match status" value="1"/>
</dbReference>
<keyword evidence="8 10" id="KW-0139">CF(1)</keyword>
<dbReference type="Proteomes" id="UP001524435">
    <property type="component" value="Unassembled WGS sequence"/>
</dbReference>
<comment type="function">
    <text evidence="1 10">Produces ATP from ADP in the presence of a proton gradient across the membrane. The gamma chain is believed to be important in regulating ATPase activity and the flow of protons through the CF(0) complex.</text>
</comment>
<dbReference type="PROSITE" id="PS00153">
    <property type="entry name" value="ATPASE_GAMMA"/>
    <property type="match status" value="1"/>
</dbReference>
<evidence type="ECO:0000256" key="10">
    <source>
        <dbReference type="HAMAP-Rule" id="MF_00815"/>
    </source>
</evidence>
<name>A0ABT1SK62_9FIRM</name>
<comment type="caution">
    <text evidence="12">The sequence shown here is derived from an EMBL/GenBank/DDBJ whole genome shotgun (WGS) entry which is preliminary data.</text>
</comment>
<organism evidence="12 13">
    <name type="scientific">Massilicoli timonensis</name>
    <dbReference type="NCBI Taxonomy" id="2015901"/>
    <lineage>
        <taxon>Bacteria</taxon>
        <taxon>Bacillati</taxon>
        <taxon>Bacillota</taxon>
        <taxon>Erysipelotrichia</taxon>
        <taxon>Erysipelotrichales</taxon>
        <taxon>Erysipelotrichaceae</taxon>
        <taxon>Massilicoli</taxon>
    </lineage>
</organism>
<keyword evidence="6 10" id="KW-0406">Ion transport</keyword>
<dbReference type="InterPro" id="IPR035968">
    <property type="entry name" value="ATP_synth_F1_ATPase_gsu"/>
</dbReference>
<evidence type="ECO:0000313" key="12">
    <source>
        <dbReference type="EMBL" id="MCQ5121611.1"/>
    </source>
</evidence>
<gene>
    <name evidence="10 12" type="primary">atpG</name>
    <name evidence="12" type="ORF">NE663_04970</name>
</gene>
<evidence type="ECO:0000256" key="3">
    <source>
        <dbReference type="ARBA" id="ARBA00007681"/>
    </source>
</evidence>
<evidence type="ECO:0000313" key="13">
    <source>
        <dbReference type="Proteomes" id="UP001524435"/>
    </source>
</evidence>
<keyword evidence="13" id="KW-1185">Reference proteome</keyword>
<dbReference type="Gene3D" id="1.10.287.80">
    <property type="entry name" value="ATP synthase, gamma subunit, helix hairpin domain"/>
    <property type="match status" value="1"/>
</dbReference>
<evidence type="ECO:0000256" key="7">
    <source>
        <dbReference type="ARBA" id="ARBA00023136"/>
    </source>
</evidence>
<dbReference type="InterPro" id="IPR000131">
    <property type="entry name" value="ATP_synth_F1_gsu"/>
</dbReference>
<comment type="similarity">
    <text evidence="3 10">Belongs to the ATPase gamma chain family.</text>
</comment>
<evidence type="ECO:0000256" key="11">
    <source>
        <dbReference type="SAM" id="Coils"/>
    </source>
</evidence>
<dbReference type="EMBL" id="JANGCH010000005">
    <property type="protein sequence ID" value="MCQ5121611.1"/>
    <property type="molecule type" value="Genomic_DNA"/>
</dbReference>
<dbReference type="CDD" id="cd12151">
    <property type="entry name" value="F1-ATPase_gamma"/>
    <property type="match status" value="1"/>
</dbReference>
<keyword evidence="11" id="KW-0175">Coiled coil</keyword>
<dbReference type="InterPro" id="IPR023632">
    <property type="entry name" value="ATP_synth_F1_gsu_CS"/>
</dbReference>